<dbReference type="UniPathway" id="UPA00028">
    <property type="reaction ID" value="UER00004"/>
</dbReference>
<dbReference type="InterPro" id="IPR036291">
    <property type="entry name" value="NAD(P)-bd_dom_sf"/>
</dbReference>
<feature type="domain" description="Ketopantoate reductase N-terminal" evidence="11">
    <location>
        <begin position="3"/>
        <end position="144"/>
    </location>
</feature>
<dbReference type="NCBIfam" id="TIGR00745">
    <property type="entry name" value="apbA_panE"/>
    <property type="match status" value="1"/>
</dbReference>
<dbReference type="PANTHER" id="PTHR21708">
    <property type="entry name" value="PROBABLE 2-DEHYDROPANTOATE 2-REDUCTASE"/>
    <property type="match status" value="1"/>
</dbReference>
<evidence type="ECO:0000256" key="1">
    <source>
        <dbReference type="ARBA" id="ARBA00004994"/>
    </source>
</evidence>
<dbReference type="NCBIfam" id="NF005091">
    <property type="entry name" value="PRK06522.2-2"/>
    <property type="match status" value="1"/>
</dbReference>
<evidence type="ECO:0000259" key="11">
    <source>
        <dbReference type="Pfam" id="PF02558"/>
    </source>
</evidence>
<reference evidence="14 16" key="2">
    <citation type="submission" date="2020-02" db="EMBL/GenBank/DDBJ databases">
        <title>Genome sequence of Parvularcula flava strain NH6-79.</title>
        <authorList>
            <person name="Abdul Karim M.H."/>
            <person name="Lam M.Q."/>
            <person name="Chen S.J."/>
            <person name="Yahya A."/>
            <person name="Shahir S."/>
            <person name="Shamsir M.S."/>
            <person name="Chong C.S."/>
        </authorList>
    </citation>
    <scope>NUCLEOTIDE SEQUENCE [LARGE SCALE GENOMIC DNA]</scope>
    <source>
        <strain evidence="14 16">NH6-79</strain>
    </source>
</reference>
<dbReference type="GO" id="GO:0015940">
    <property type="term" value="P:pantothenate biosynthetic process"/>
    <property type="evidence" value="ECO:0007669"/>
    <property type="project" value="UniProtKB-UniPathway"/>
</dbReference>
<reference evidence="13" key="1">
    <citation type="journal article" date="2014" name="Int. J. Syst. Evol. Microbiol.">
        <title>Complete genome sequence of Corynebacterium casei LMG S-19264T (=DSM 44701T), isolated from a smear-ripened cheese.</title>
        <authorList>
            <consortium name="US DOE Joint Genome Institute (JGI-PGF)"/>
            <person name="Walter F."/>
            <person name="Albersmeier A."/>
            <person name="Kalinowski J."/>
            <person name="Ruckert C."/>
        </authorList>
    </citation>
    <scope>NUCLEOTIDE SEQUENCE</scope>
    <source>
        <strain evidence="13">CGMCC 1.14984</strain>
    </source>
</reference>
<evidence type="ECO:0000313" key="13">
    <source>
        <dbReference type="EMBL" id="GGH97666.1"/>
    </source>
</evidence>
<proteinExistence type="inferred from homology"/>
<dbReference type="InterPro" id="IPR051402">
    <property type="entry name" value="KPR-Related"/>
</dbReference>
<keyword evidence="5 10" id="KW-0566">Pantothenate biosynthesis</keyword>
<dbReference type="InterPro" id="IPR003710">
    <property type="entry name" value="ApbA"/>
</dbReference>
<dbReference type="Pfam" id="PF08546">
    <property type="entry name" value="ApbA_C"/>
    <property type="match status" value="1"/>
</dbReference>
<dbReference type="Gene3D" id="3.40.50.720">
    <property type="entry name" value="NAD(P)-binding Rossmann-like Domain"/>
    <property type="match status" value="1"/>
</dbReference>
<dbReference type="PANTHER" id="PTHR21708:SF26">
    <property type="entry name" value="2-DEHYDROPANTOATE 2-REDUCTASE"/>
    <property type="match status" value="1"/>
</dbReference>
<evidence type="ECO:0000256" key="4">
    <source>
        <dbReference type="ARBA" id="ARBA00019465"/>
    </source>
</evidence>
<dbReference type="InterPro" id="IPR013752">
    <property type="entry name" value="KPA_reductase"/>
</dbReference>
<reference evidence="13" key="3">
    <citation type="submission" date="2020-09" db="EMBL/GenBank/DDBJ databases">
        <authorList>
            <person name="Sun Q."/>
            <person name="Zhou Y."/>
        </authorList>
    </citation>
    <scope>NUCLEOTIDE SEQUENCE</scope>
    <source>
        <strain evidence="13">CGMCC 1.14984</strain>
    </source>
</reference>
<evidence type="ECO:0000256" key="9">
    <source>
        <dbReference type="ARBA" id="ARBA00048793"/>
    </source>
</evidence>
<dbReference type="Pfam" id="PF02558">
    <property type="entry name" value="ApbA"/>
    <property type="match status" value="1"/>
</dbReference>
<evidence type="ECO:0000256" key="3">
    <source>
        <dbReference type="ARBA" id="ARBA00013014"/>
    </source>
</evidence>
<keyword evidence="6 10" id="KW-0521">NADP</keyword>
<dbReference type="GO" id="GO:0005737">
    <property type="term" value="C:cytoplasm"/>
    <property type="evidence" value="ECO:0007669"/>
    <property type="project" value="TreeGrafter"/>
</dbReference>
<comment type="caution">
    <text evidence="13">The sequence shown here is derived from an EMBL/GenBank/DDBJ whole genome shotgun (WGS) entry which is preliminary data.</text>
</comment>
<dbReference type="AlphaFoldDB" id="A0A8J3EUM1"/>
<dbReference type="EC" id="1.1.1.169" evidence="3 10"/>
<dbReference type="EMBL" id="VCJR02000002">
    <property type="protein sequence ID" value="NHK28167.1"/>
    <property type="molecule type" value="Genomic_DNA"/>
</dbReference>
<comment type="function">
    <text evidence="10">Catalyzes the NADPH-dependent reduction of ketopantoate into pantoic acid.</text>
</comment>
<evidence type="ECO:0000256" key="2">
    <source>
        <dbReference type="ARBA" id="ARBA00007870"/>
    </source>
</evidence>
<evidence type="ECO:0000259" key="12">
    <source>
        <dbReference type="Pfam" id="PF08546"/>
    </source>
</evidence>
<dbReference type="SUPFAM" id="SSF48179">
    <property type="entry name" value="6-phosphogluconate dehydrogenase C-terminal domain-like"/>
    <property type="match status" value="1"/>
</dbReference>
<dbReference type="InterPro" id="IPR008927">
    <property type="entry name" value="6-PGluconate_DH-like_C_sf"/>
</dbReference>
<dbReference type="InterPro" id="IPR013328">
    <property type="entry name" value="6PGD_dom2"/>
</dbReference>
<dbReference type="GO" id="GO:0008677">
    <property type="term" value="F:2-dehydropantoate 2-reductase activity"/>
    <property type="evidence" value="ECO:0007669"/>
    <property type="project" value="UniProtKB-EC"/>
</dbReference>
<evidence type="ECO:0000256" key="7">
    <source>
        <dbReference type="ARBA" id="ARBA00023002"/>
    </source>
</evidence>
<evidence type="ECO:0000256" key="6">
    <source>
        <dbReference type="ARBA" id="ARBA00022857"/>
    </source>
</evidence>
<dbReference type="Proteomes" id="UP000818603">
    <property type="component" value="Unassembled WGS sequence"/>
</dbReference>
<dbReference type="EMBL" id="BMGZ01000002">
    <property type="protein sequence ID" value="GGH97666.1"/>
    <property type="molecule type" value="Genomic_DNA"/>
</dbReference>
<comment type="catalytic activity">
    <reaction evidence="9 10">
        <text>(R)-pantoate + NADP(+) = 2-dehydropantoate + NADPH + H(+)</text>
        <dbReference type="Rhea" id="RHEA:16233"/>
        <dbReference type="ChEBI" id="CHEBI:11561"/>
        <dbReference type="ChEBI" id="CHEBI:15378"/>
        <dbReference type="ChEBI" id="CHEBI:15980"/>
        <dbReference type="ChEBI" id="CHEBI:57783"/>
        <dbReference type="ChEBI" id="CHEBI:58349"/>
        <dbReference type="EC" id="1.1.1.169"/>
    </reaction>
</comment>
<evidence type="ECO:0000256" key="5">
    <source>
        <dbReference type="ARBA" id="ARBA00022655"/>
    </source>
</evidence>
<keyword evidence="16" id="KW-1185">Reference proteome</keyword>
<gene>
    <name evidence="14" type="ORF">FF098_009655</name>
    <name evidence="13" type="ORF">GCM10011355_19440</name>
</gene>
<dbReference type="SUPFAM" id="SSF51735">
    <property type="entry name" value="NAD(P)-binding Rossmann-fold domains"/>
    <property type="match status" value="1"/>
</dbReference>
<comment type="similarity">
    <text evidence="2 10">Belongs to the ketopantoate reductase family.</text>
</comment>
<evidence type="ECO:0000256" key="8">
    <source>
        <dbReference type="ARBA" id="ARBA00032024"/>
    </source>
</evidence>
<keyword evidence="7 10" id="KW-0560">Oxidoreductase</keyword>
<dbReference type="RefSeq" id="WP_166426460.1">
    <property type="nucleotide sequence ID" value="NZ_BMGZ01000002.1"/>
</dbReference>
<evidence type="ECO:0000313" key="15">
    <source>
        <dbReference type="Proteomes" id="UP000621856"/>
    </source>
</evidence>
<organism evidence="13 15">
    <name type="scientific">Aquisalinus luteolus</name>
    <dbReference type="NCBI Taxonomy" id="1566827"/>
    <lineage>
        <taxon>Bacteria</taxon>
        <taxon>Pseudomonadati</taxon>
        <taxon>Pseudomonadota</taxon>
        <taxon>Alphaproteobacteria</taxon>
        <taxon>Parvularculales</taxon>
        <taxon>Parvularculaceae</taxon>
        <taxon>Aquisalinus</taxon>
    </lineage>
</organism>
<evidence type="ECO:0000313" key="16">
    <source>
        <dbReference type="Proteomes" id="UP000818603"/>
    </source>
</evidence>
<comment type="pathway">
    <text evidence="1 10">Cofactor biosynthesis; (R)-pantothenate biosynthesis; (R)-pantoate from 3-methyl-2-oxobutanoate: step 2/2.</text>
</comment>
<evidence type="ECO:0000313" key="14">
    <source>
        <dbReference type="EMBL" id="NHK28167.1"/>
    </source>
</evidence>
<name>A0A8J3EUM1_9PROT</name>
<feature type="domain" description="Ketopantoate reductase C-terminal" evidence="12">
    <location>
        <begin position="167"/>
        <end position="286"/>
    </location>
</feature>
<protein>
    <recommendedName>
        <fullName evidence="4 10">2-dehydropantoate 2-reductase</fullName>
        <ecNumber evidence="3 10">1.1.1.169</ecNumber>
    </recommendedName>
    <alternativeName>
        <fullName evidence="8 10">Ketopantoate reductase</fullName>
    </alternativeName>
</protein>
<accession>A0A8J3EUM1</accession>
<dbReference type="InterPro" id="IPR013332">
    <property type="entry name" value="KPR_N"/>
</dbReference>
<dbReference type="Gene3D" id="1.10.1040.10">
    <property type="entry name" value="N-(1-d-carboxylethyl)-l-norvaline Dehydrogenase, domain 2"/>
    <property type="match status" value="1"/>
</dbReference>
<dbReference type="Proteomes" id="UP000621856">
    <property type="component" value="Unassembled WGS sequence"/>
</dbReference>
<evidence type="ECO:0000256" key="10">
    <source>
        <dbReference type="RuleBase" id="RU362068"/>
    </source>
</evidence>
<sequence length="295" mass="31107">MKIAIIGPGAIGGTVAAWLGQDTDYEIYVCTRSPLPDGLAIELDGDKITAAPTVHTSPDDARPVDWVLSAAKTYDSANAAKWLPALTGETTRLAVLQNGIEQVENFRPFFDPARITPCIVDIPAERTAPGRVLQRRAGTVIVPDGPDGSAFAALFAHTPIAVTTTDDFASKAWAKLCINSAGAVNAITLQPSGIARFAPVAGLMRQIVEECAAVGRAEGAVLPDTIADDVVYHYATGDREGVNSIHADRLAGRPMEVQARNGVIVRLGEKHGIATPANRMAKALLEASMIDVHSL</sequence>